<organism evidence="2 3">
    <name type="scientific">Paractinoplanes lichenicola</name>
    <dbReference type="NCBI Taxonomy" id="2802976"/>
    <lineage>
        <taxon>Bacteria</taxon>
        <taxon>Bacillati</taxon>
        <taxon>Actinomycetota</taxon>
        <taxon>Actinomycetes</taxon>
        <taxon>Micromonosporales</taxon>
        <taxon>Micromonosporaceae</taxon>
        <taxon>Paractinoplanes</taxon>
    </lineage>
</organism>
<dbReference type="Proteomes" id="UP000598996">
    <property type="component" value="Unassembled WGS sequence"/>
</dbReference>
<gene>
    <name evidence="2" type="ORF">JKJ07_39065</name>
</gene>
<dbReference type="EMBL" id="JAENHO010000013">
    <property type="protein sequence ID" value="MBL7260317.1"/>
    <property type="molecule type" value="Genomic_DNA"/>
</dbReference>
<name>A0ABS1W0R0_9ACTN</name>
<comment type="caution">
    <text evidence="2">The sequence shown here is derived from an EMBL/GenBank/DDBJ whole genome shotgun (WGS) entry which is preliminary data.</text>
</comment>
<accession>A0ABS1W0R0</accession>
<evidence type="ECO:0000313" key="2">
    <source>
        <dbReference type="EMBL" id="MBL7260317.1"/>
    </source>
</evidence>
<sequence length="195" mass="20175">MSLTKKPAKAVFAVAVVLAGAAISPGVAQAVSPVALVAEAKPAPIAALEPLSSLIGSWTCSGVTTGWDGTRTQFDTTSTAKFVLNGNWLRWQEASTSNGTPIGSAEYFWGWDAQQNLFTVDRYDDAGQRGKQTTPGWVGDVLTSTGDLVQPGGFTMSLTTTITKTGKKAFTVRAVADLGAAAGNATVVSESACTR</sequence>
<evidence type="ECO:0000313" key="3">
    <source>
        <dbReference type="Proteomes" id="UP000598996"/>
    </source>
</evidence>
<feature type="signal peptide" evidence="1">
    <location>
        <begin position="1"/>
        <end position="30"/>
    </location>
</feature>
<dbReference type="RefSeq" id="WP_202997039.1">
    <property type="nucleotide sequence ID" value="NZ_JAENHO010000013.1"/>
</dbReference>
<feature type="chain" id="PRO_5046936062" evidence="1">
    <location>
        <begin position="31"/>
        <end position="195"/>
    </location>
</feature>
<protein>
    <submittedName>
        <fullName evidence="2">DUF1579 domain-containing protein</fullName>
    </submittedName>
</protein>
<reference evidence="2 3" key="1">
    <citation type="submission" date="2021-01" db="EMBL/GenBank/DDBJ databases">
        <title>Actinoplanes sp. nov. LDG1-01 isolated from lichen.</title>
        <authorList>
            <person name="Saeng-In P."/>
            <person name="Phongsopitanun W."/>
            <person name="Kanchanasin P."/>
            <person name="Yuki M."/>
            <person name="Kudo T."/>
            <person name="Ohkuma M."/>
            <person name="Tanasupawat S."/>
        </authorList>
    </citation>
    <scope>NUCLEOTIDE SEQUENCE [LARGE SCALE GENOMIC DNA]</scope>
    <source>
        <strain evidence="2 3">LDG1-01</strain>
    </source>
</reference>
<keyword evidence="1" id="KW-0732">Signal</keyword>
<evidence type="ECO:0000256" key="1">
    <source>
        <dbReference type="SAM" id="SignalP"/>
    </source>
</evidence>
<keyword evidence="3" id="KW-1185">Reference proteome</keyword>
<proteinExistence type="predicted"/>